<feature type="non-terminal residue" evidence="2">
    <location>
        <position position="108"/>
    </location>
</feature>
<dbReference type="AlphaFoldDB" id="A0A2G4TAG8"/>
<evidence type="ECO:0000313" key="2">
    <source>
        <dbReference type="EMBL" id="PHZ18012.1"/>
    </source>
</evidence>
<dbReference type="RefSeq" id="XP_023471720.1">
    <property type="nucleotide sequence ID" value="XM_023605788.1"/>
</dbReference>
<keyword evidence="1" id="KW-0175">Coiled coil</keyword>
<reference evidence="2 3" key="1">
    <citation type="journal article" date="2016" name="Proc. Natl. Acad. Sci. U.S.A.">
        <title>Lipid metabolic changes in an early divergent fungus govern the establishment of a mutualistic symbiosis with endobacteria.</title>
        <authorList>
            <person name="Lastovetsky O.A."/>
            <person name="Gaspar M.L."/>
            <person name="Mondo S.J."/>
            <person name="LaButti K.M."/>
            <person name="Sandor L."/>
            <person name="Grigoriev I.V."/>
            <person name="Henry S.A."/>
            <person name="Pawlowska T.E."/>
        </authorList>
    </citation>
    <scope>NUCLEOTIDE SEQUENCE [LARGE SCALE GENOMIC DNA]</scope>
    <source>
        <strain evidence="2 3">ATCC 52813</strain>
    </source>
</reference>
<evidence type="ECO:0000256" key="1">
    <source>
        <dbReference type="SAM" id="Coils"/>
    </source>
</evidence>
<protein>
    <submittedName>
        <fullName evidence="2">Uncharacterized protein</fullName>
    </submittedName>
</protein>
<gene>
    <name evidence="2" type="ORF">RHIMIDRAFT_181298</name>
</gene>
<proteinExistence type="predicted"/>
<organism evidence="2 3">
    <name type="scientific">Rhizopus microsporus ATCC 52813</name>
    <dbReference type="NCBI Taxonomy" id="1340429"/>
    <lineage>
        <taxon>Eukaryota</taxon>
        <taxon>Fungi</taxon>
        <taxon>Fungi incertae sedis</taxon>
        <taxon>Mucoromycota</taxon>
        <taxon>Mucoromycotina</taxon>
        <taxon>Mucoromycetes</taxon>
        <taxon>Mucorales</taxon>
        <taxon>Mucorineae</taxon>
        <taxon>Rhizopodaceae</taxon>
        <taxon>Rhizopus</taxon>
    </lineage>
</organism>
<dbReference type="GeneID" id="35436778"/>
<dbReference type="EMBL" id="KZ303842">
    <property type="protein sequence ID" value="PHZ18012.1"/>
    <property type="molecule type" value="Genomic_DNA"/>
</dbReference>
<evidence type="ECO:0000313" key="3">
    <source>
        <dbReference type="Proteomes" id="UP000242254"/>
    </source>
</evidence>
<sequence length="108" mass="12607">YIRELENKLMVSAKESTKDQAMLSELKTRIMKLKETDENTEQYIHDLEQRLAASDAEKTKWQKHIEELEAKMEAKDRTHAELLKRLSLQTSASNTEKMALEQVTSKLE</sequence>
<accession>A0A2G4TAG8</accession>
<dbReference type="STRING" id="1340429.A0A2G4TAG8"/>
<keyword evidence="3" id="KW-1185">Reference proteome</keyword>
<name>A0A2G4TAG8_RHIZD</name>
<feature type="non-terminal residue" evidence="2">
    <location>
        <position position="1"/>
    </location>
</feature>
<feature type="coiled-coil region" evidence="1">
    <location>
        <begin position="30"/>
        <end position="85"/>
    </location>
</feature>
<dbReference type="Proteomes" id="UP000242254">
    <property type="component" value="Unassembled WGS sequence"/>
</dbReference>